<name>A0A1F6DXC1_9BACT</name>
<feature type="transmembrane region" description="Helical" evidence="3">
    <location>
        <begin position="385"/>
        <end position="405"/>
    </location>
</feature>
<reference evidence="4 5" key="1">
    <citation type="journal article" date="2016" name="Nat. Commun.">
        <title>Thousands of microbial genomes shed light on interconnected biogeochemical processes in an aquifer system.</title>
        <authorList>
            <person name="Anantharaman K."/>
            <person name="Brown C.T."/>
            <person name="Hug L.A."/>
            <person name="Sharon I."/>
            <person name="Castelle C.J."/>
            <person name="Probst A.J."/>
            <person name="Thomas B.C."/>
            <person name="Singh A."/>
            <person name="Wilkins M.J."/>
            <person name="Karaoz U."/>
            <person name="Brodie E.L."/>
            <person name="Williams K.H."/>
            <person name="Hubbard S.S."/>
            <person name="Banfield J.F."/>
        </authorList>
    </citation>
    <scope>NUCLEOTIDE SEQUENCE [LARGE SCALE GENOMIC DNA]</scope>
</reference>
<gene>
    <name evidence="4" type="ORF">A3D71_03325</name>
</gene>
<feature type="transmembrane region" description="Helical" evidence="3">
    <location>
        <begin position="359"/>
        <end position="379"/>
    </location>
</feature>
<comment type="caution">
    <text evidence="4">The sequence shown here is derived from an EMBL/GenBank/DDBJ whole genome shotgun (WGS) entry which is preliminary data.</text>
</comment>
<proteinExistence type="predicted"/>
<feature type="coiled-coil region" evidence="1">
    <location>
        <begin position="632"/>
        <end position="684"/>
    </location>
</feature>
<evidence type="ECO:0000256" key="2">
    <source>
        <dbReference type="SAM" id="MobiDB-lite"/>
    </source>
</evidence>
<feature type="transmembrane region" description="Helical" evidence="3">
    <location>
        <begin position="129"/>
        <end position="149"/>
    </location>
</feature>
<evidence type="ECO:0000313" key="5">
    <source>
        <dbReference type="Proteomes" id="UP000177652"/>
    </source>
</evidence>
<feature type="transmembrane region" description="Helical" evidence="3">
    <location>
        <begin position="244"/>
        <end position="266"/>
    </location>
</feature>
<evidence type="ECO:0000256" key="3">
    <source>
        <dbReference type="SAM" id="Phobius"/>
    </source>
</evidence>
<organism evidence="4 5">
    <name type="scientific">Candidatus Kaiserbacteria bacterium RIFCSPHIGHO2_02_FULL_55_20</name>
    <dbReference type="NCBI Taxonomy" id="1798497"/>
    <lineage>
        <taxon>Bacteria</taxon>
        <taxon>Candidatus Kaiseribacteriota</taxon>
    </lineage>
</organism>
<feature type="transmembrane region" description="Helical" evidence="3">
    <location>
        <begin position="275"/>
        <end position="294"/>
    </location>
</feature>
<accession>A0A1F6DXC1</accession>
<keyword evidence="1" id="KW-0175">Coiled coil</keyword>
<keyword evidence="3" id="KW-1133">Transmembrane helix</keyword>
<dbReference type="EMBL" id="MFLK01000021">
    <property type="protein sequence ID" value="OGG66063.1"/>
    <property type="molecule type" value="Genomic_DNA"/>
</dbReference>
<feature type="transmembrane region" description="Helical" evidence="3">
    <location>
        <begin position="161"/>
        <end position="179"/>
    </location>
</feature>
<evidence type="ECO:0000313" key="4">
    <source>
        <dbReference type="EMBL" id="OGG66063.1"/>
    </source>
</evidence>
<feature type="region of interest" description="Disordered" evidence="2">
    <location>
        <begin position="538"/>
        <end position="569"/>
    </location>
</feature>
<feature type="transmembrane region" description="Helical" evidence="3">
    <location>
        <begin position="81"/>
        <end position="101"/>
    </location>
</feature>
<keyword evidence="3" id="KW-0812">Transmembrane</keyword>
<dbReference type="Proteomes" id="UP000177652">
    <property type="component" value="Unassembled WGS sequence"/>
</dbReference>
<dbReference type="AlphaFoldDB" id="A0A1F6DXC1"/>
<dbReference type="STRING" id="1798497.A3D71_03325"/>
<protein>
    <submittedName>
        <fullName evidence="4">Uncharacterized protein</fullName>
    </submittedName>
</protein>
<keyword evidence="3" id="KW-0472">Membrane</keyword>
<evidence type="ECO:0000256" key="1">
    <source>
        <dbReference type="SAM" id="Coils"/>
    </source>
</evidence>
<feature type="transmembrane region" description="Helical" evidence="3">
    <location>
        <begin position="306"/>
        <end position="327"/>
    </location>
</feature>
<sequence>MWSTLLRISPILIALFIVCIPLVADYSRAGAPTLHVNVVQAAEGDAASKEISPAVCDGVISCLVSLPKLIWFYGMSAIGAALVYIATIILSLAALLFDWLITHTVIQFGALYGTIKVAVETAWTAFRDIANILIIGIFTFVAISIILGLKEFGQKKMVANVLIVAVLLNFSLLGTKMVIDASNYVAAQIYNAAQLGGTSASATTGGATTQYGIADQFMYLLGVQTAAKTWKTVSDTALAKDSGWAALGHGILLTLVLLGAAVVLFYGSFLLISRMIMLIFLLITSAIAVGSYLIPDWGGSSYGWTAWKSSLIWCTMFAPIIMILLWVTLNVSYAMKGTYKATLGAALSDPAGGSNTEAIFMYLLVLGMLYATFSISSKWSSKIGGFSYAKAVTSTPFAVGGSFLWNRGRNMVSRVAANRQEGVKKNLGEAKLRASRASAWLEKDKFDKLTPSSQRRATAMGMKTQQELAALEQKANKLEELRTSKVNPFETKVGQNVMKELGVAGFAMGGKSESYGAKADKIAKDAAARAEKAALVTDKDKEKMRPEVEAEVRRRHRNEQADAKEARDARQRQLEVAEATLKATKETPEYKEHQDDEKVAQGRVDVMQKTQAAEIKRMINTGNSDDEIKTRMAEHKADLRKEEDKIAVAQKGIKDLEAPVLDKIKEHTDELKKLNKTFADYEDNDTAAKAIKDQTDAILNERGSASGKVAATTAEQIAHRRKTNIIPRALGESPTNDHASKLARSLVEDHVREKKQGGDILKALKAQMESSGGSTPPAAPLTTT</sequence>